<organism evidence="1 2">
    <name type="scientific">Brachionus calyciflorus</name>
    <dbReference type="NCBI Taxonomy" id="104777"/>
    <lineage>
        <taxon>Eukaryota</taxon>
        <taxon>Metazoa</taxon>
        <taxon>Spiralia</taxon>
        <taxon>Gnathifera</taxon>
        <taxon>Rotifera</taxon>
        <taxon>Eurotatoria</taxon>
        <taxon>Monogononta</taxon>
        <taxon>Pseudotrocha</taxon>
        <taxon>Ploima</taxon>
        <taxon>Brachionidae</taxon>
        <taxon>Brachionus</taxon>
    </lineage>
</organism>
<comment type="caution">
    <text evidence="1">The sequence shown here is derived from an EMBL/GenBank/DDBJ whole genome shotgun (WGS) entry which is preliminary data.</text>
</comment>
<dbReference type="AlphaFoldDB" id="A0A814RFS0"/>
<proteinExistence type="predicted"/>
<sequence>IKCRTGLNLEDNFENLVTLSVESIKKLKPGCFNKLKGIKNLLLVFSYNRNIGYIDSTYFDTLDNLDYLYTKTDFYSSIDDIGLERGEYFVQLFDKRKKLNKKIDSLVKISNEEAIIDVFSELSNDTKEAINVSKEAFKNYN</sequence>
<keyword evidence="2" id="KW-1185">Reference proteome</keyword>
<gene>
    <name evidence="1" type="ORF">OXX778_LOCUS22542</name>
</gene>
<feature type="non-terminal residue" evidence="1">
    <location>
        <position position="1"/>
    </location>
</feature>
<evidence type="ECO:0000313" key="1">
    <source>
        <dbReference type="EMBL" id="CAF1132596.1"/>
    </source>
</evidence>
<accession>A0A814RFS0</accession>
<name>A0A814RFS0_9BILA</name>
<evidence type="ECO:0000313" key="2">
    <source>
        <dbReference type="Proteomes" id="UP000663879"/>
    </source>
</evidence>
<protein>
    <submittedName>
        <fullName evidence="1">Uncharacterized protein</fullName>
    </submittedName>
</protein>
<dbReference type="Proteomes" id="UP000663879">
    <property type="component" value="Unassembled WGS sequence"/>
</dbReference>
<dbReference type="EMBL" id="CAJNOC010009759">
    <property type="protein sequence ID" value="CAF1132596.1"/>
    <property type="molecule type" value="Genomic_DNA"/>
</dbReference>
<reference evidence="1" key="1">
    <citation type="submission" date="2021-02" db="EMBL/GenBank/DDBJ databases">
        <authorList>
            <person name="Nowell W R."/>
        </authorList>
    </citation>
    <scope>NUCLEOTIDE SEQUENCE</scope>
    <source>
        <strain evidence="1">Ploen Becks lab</strain>
    </source>
</reference>